<sequence length="880" mass="95296">MDLDDYFSFGTGGPFNRNEIFANREDFLDLLMRHTENHAAQRWSAAEFTDFQRAAHNVVVLHGDGGIGKSTLTQRFATTLTTADRRVLPERRVVACVDFADITNLGFETVLLRLRASVGRLGRRFPAFDTALAVYWELKHPGVALGDFIGRSTFLDSNDRENAGGQIVATLDDVLGSAGAVGAGYRMVSGLARRISEAAVVRRLRHEFPPFEVILQETDPDRMVGYLPILLAWDIEHIRRAHGAVAVCVLDTFETVQAQPREAGFLEDLVARTVYLMPNVLFLVAGRRPLRWHDPVRAVTLTYGGELRWPRLAGRHGAGDQHALPGLPSDHADLFLRTRLTAADGTPAIDEAIRRRISEASGGSPLYLELSVGQYRNAVARGEQPTADQFGGPLPDLVLRIMRDLTADERDLLRAASLLGAFDADSLAAVLPGTGGAAIERFLSMSFVRRSEATWPSCRLHENLRNSVNTCDMYTDDGWTDSERSRRFELATGHVTGIGLQVWNADAADSVTATQRSQAAVAALLLVVQAAVERRVTPRRLDALTYTASQLGHWQVLAALPSADGCPPPLQRLVEAARLGATAGVDARHRYQSMRALASPVREHPYDDYVSYELGALTQSTGNNDEGAQHFGALATAESPLREAGVWGSAGVALRRSRLADVLGLVREDPDQPLEVARTQDLLGHVRLHGGDFAVSADLFERTLAHARASGAPLWAARAARHLALATMWTEPHRALALLPDARDLNQSLGDVIGSAQCDLAAALASVALGDDAEALRMLAHAAQLTMESGVVGQLLPVDAVGTLVHLAGGRRDEARAAAARLAADAHGERLAPPVWAAVTALWLGEPALYDFASIGWYDQVDTARAKWMAPLQALVPGSV</sequence>
<comment type="caution">
    <text evidence="1">The sequence shown here is derived from an EMBL/GenBank/DDBJ whole genome shotgun (WGS) entry which is preliminary data.</text>
</comment>
<protein>
    <recommendedName>
        <fullName evidence="3">ATP-binding protein</fullName>
    </recommendedName>
</protein>
<dbReference type="EMBL" id="JBEZFP010000010">
    <property type="protein sequence ID" value="MEU8133029.1"/>
    <property type="molecule type" value="Genomic_DNA"/>
</dbReference>
<dbReference type="Gene3D" id="3.40.50.300">
    <property type="entry name" value="P-loop containing nucleotide triphosphate hydrolases"/>
    <property type="match status" value="1"/>
</dbReference>
<evidence type="ECO:0000313" key="1">
    <source>
        <dbReference type="EMBL" id="MEU8133029.1"/>
    </source>
</evidence>
<dbReference type="RefSeq" id="WP_358349833.1">
    <property type="nucleotide sequence ID" value="NZ_JBEZFP010000010.1"/>
</dbReference>
<evidence type="ECO:0000313" key="2">
    <source>
        <dbReference type="Proteomes" id="UP001551482"/>
    </source>
</evidence>
<dbReference type="InterPro" id="IPR027417">
    <property type="entry name" value="P-loop_NTPase"/>
</dbReference>
<keyword evidence="2" id="KW-1185">Reference proteome</keyword>
<proteinExistence type="predicted"/>
<dbReference type="Proteomes" id="UP001551482">
    <property type="component" value="Unassembled WGS sequence"/>
</dbReference>
<dbReference type="SUPFAM" id="SSF52540">
    <property type="entry name" value="P-loop containing nucleoside triphosphate hydrolases"/>
    <property type="match status" value="1"/>
</dbReference>
<organism evidence="1 2">
    <name type="scientific">Streptodolium elevatio</name>
    <dbReference type="NCBI Taxonomy" id="3157996"/>
    <lineage>
        <taxon>Bacteria</taxon>
        <taxon>Bacillati</taxon>
        <taxon>Actinomycetota</taxon>
        <taxon>Actinomycetes</taxon>
        <taxon>Kitasatosporales</taxon>
        <taxon>Streptomycetaceae</taxon>
        <taxon>Streptodolium</taxon>
    </lineage>
</organism>
<name>A0ABV3DCV9_9ACTN</name>
<gene>
    <name evidence="1" type="ORF">AB0C36_05925</name>
</gene>
<evidence type="ECO:0008006" key="3">
    <source>
        <dbReference type="Google" id="ProtNLM"/>
    </source>
</evidence>
<accession>A0ABV3DCV9</accession>
<dbReference type="Gene3D" id="1.25.40.10">
    <property type="entry name" value="Tetratricopeptide repeat domain"/>
    <property type="match status" value="1"/>
</dbReference>
<reference evidence="1 2" key="1">
    <citation type="submission" date="2024-06" db="EMBL/GenBank/DDBJ databases">
        <title>The Natural Products Discovery Center: Release of the First 8490 Sequenced Strains for Exploring Actinobacteria Biosynthetic Diversity.</title>
        <authorList>
            <person name="Kalkreuter E."/>
            <person name="Kautsar S.A."/>
            <person name="Yang D."/>
            <person name="Bader C.D."/>
            <person name="Teijaro C.N."/>
            <person name="Fluegel L."/>
            <person name="Davis C.M."/>
            <person name="Simpson J.R."/>
            <person name="Lauterbach L."/>
            <person name="Steele A.D."/>
            <person name="Gui C."/>
            <person name="Meng S."/>
            <person name="Li G."/>
            <person name="Viehrig K."/>
            <person name="Ye F."/>
            <person name="Su P."/>
            <person name="Kiefer A.F."/>
            <person name="Nichols A."/>
            <person name="Cepeda A.J."/>
            <person name="Yan W."/>
            <person name="Fan B."/>
            <person name="Jiang Y."/>
            <person name="Adhikari A."/>
            <person name="Zheng C.-J."/>
            <person name="Schuster L."/>
            <person name="Cowan T.M."/>
            <person name="Smanski M.J."/>
            <person name="Chevrette M.G."/>
            <person name="De Carvalho L.P.S."/>
            <person name="Shen B."/>
        </authorList>
    </citation>
    <scope>NUCLEOTIDE SEQUENCE [LARGE SCALE GENOMIC DNA]</scope>
    <source>
        <strain evidence="1 2">NPDC048946</strain>
    </source>
</reference>
<dbReference type="InterPro" id="IPR011990">
    <property type="entry name" value="TPR-like_helical_dom_sf"/>
</dbReference>
<dbReference type="SUPFAM" id="SSF48452">
    <property type="entry name" value="TPR-like"/>
    <property type="match status" value="1"/>
</dbReference>